<feature type="compositionally biased region" description="Basic and acidic residues" evidence="1">
    <location>
        <begin position="1"/>
        <end position="12"/>
    </location>
</feature>
<name>A0AAD1TA22_PELCU</name>
<protein>
    <submittedName>
        <fullName evidence="2">Uncharacterized protein</fullName>
    </submittedName>
</protein>
<feature type="non-terminal residue" evidence="2">
    <location>
        <position position="142"/>
    </location>
</feature>
<accession>A0AAD1TA22</accession>
<dbReference type="EMBL" id="OW240921">
    <property type="protein sequence ID" value="CAH2319375.1"/>
    <property type="molecule type" value="Genomic_DNA"/>
</dbReference>
<feature type="region of interest" description="Disordered" evidence="1">
    <location>
        <begin position="101"/>
        <end position="142"/>
    </location>
</feature>
<feature type="compositionally biased region" description="Polar residues" evidence="1">
    <location>
        <begin position="13"/>
        <end position="24"/>
    </location>
</feature>
<organism evidence="2 3">
    <name type="scientific">Pelobates cultripes</name>
    <name type="common">Western spadefoot toad</name>
    <dbReference type="NCBI Taxonomy" id="61616"/>
    <lineage>
        <taxon>Eukaryota</taxon>
        <taxon>Metazoa</taxon>
        <taxon>Chordata</taxon>
        <taxon>Craniata</taxon>
        <taxon>Vertebrata</taxon>
        <taxon>Euteleostomi</taxon>
        <taxon>Amphibia</taxon>
        <taxon>Batrachia</taxon>
        <taxon>Anura</taxon>
        <taxon>Pelobatoidea</taxon>
        <taxon>Pelobatidae</taxon>
        <taxon>Pelobates</taxon>
    </lineage>
</organism>
<evidence type="ECO:0000256" key="1">
    <source>
        <dbReference type="SAM" id="MobiDB-lite"/>
    </source>
</evidence>
<feature type="compositionally biased region" description="Basic and acidic residues" evidence="1">
    <location>
        <begin position="107"/>
        <end position="135"/>
    </location>
</feature>
<evidence type="ECO:0000313" key="2">
    <source>
        <dbReference type="EMBL" id="CAH2319375.1"/>
    </source>
</evidence>
<reference evidence="2" key="1">
    <citation type="submission" date="2022-03" db="EMBL/GenBank/DDBJ databases">
        <authorList>
            <person name="Alioto T."/>
            <person name="Alioto T."/>
            <person name="Gomez Garrido J."/>
        </authorList>
    </citation>
    <scope>NUCLEOTIDE SEQUENCE</scope>
</reference>
<dbReference type="Proteomes" id="UP001295444">
    <property type="component" value="Chromosome 10"/>
</dbReference>
<gene>
    <name evidence="2" type="ORF">PECUL_23A043602</name>
</gene>
<keyword evidence="3" id="KW-1185">Reference proteome</keyword>
<sequence length="142" mass="15585">MGRNRRTEHSQNTRDLQPRPQQGTMDGFLHPPRGNDGGPDSPNPAPRSPVSTAGDDPVTLERISDELRTMAAAMATKADLLTLTTTIQDALRAEMVEIRAESPTWASRDRHHDHNKRPADVEAAPHRDGHSKGEDGDLGTLR</sequence>
<feature type="region of interest" description="Disordered" evidence="1">
    <location>
        <begin position="1"/>
        <end position="61"/>
    </location>
</feature>
<dbReference type="AlphaFoldDB" id="A0AAD1TA22"/>
<proteinExistence type="predicted"/>
<evidence type="ECO:0000313" key="3">
    <source>
        <dbReference type="Proteomes" id="UP001295444"/>
    </source>
</evidence>